<evidence type="ECO:0000313" key="2">
    <source>
        <dbReference type="EMBL" id="KAJ8866402.1"/>
    </source>
</evidence>
<name>A0ABQ9G2W0_9NEOP</name>
<dbReference type="PANTHER" id="PTHR46289">
    <property type="entry name" value="52 KDA REPRESSOR OF THE INHIBITOR OF THE PROTEIN KINASE-LIKE PROTEIN-RELATED"/>
    <property type="match status" value="1"/>
</dbReference>
<dbReference type="Pfam" id="PF05699">
    <property type="entry name" value="Dimer_Tnp_hAT"/>
    <property type="match status" value="1"/>
</dbReference>
<dbReference type="InterPro" id="IPR008906">
    <property type="entry name" value="HATC_C_dom"/>
</dbReference>
<dbReference type="Proteomes" id="UP001159363">
    <property type="component" value="Chromosome 15"/>
</dbReference>
<comment type="caution">
    <text evidence="2">The sequence shown here is derived from an EMBL/GenBank/DDBJ whole genome shotgun (WGS) entry which is preliminary data.</text>
</comment>
<gene>
    <name evidence="2" type="ORF">PR048_032245</name>
</gene>
<sequence>MKRSHVGIDNYFKRVAKEQKEVVSSSQFTNSSTLIPKSSDFCSPVVSIAAGASSLRAILDISIYIGKTVDDFTKRNLLQDHWRLPEEYAIKMLKGKEVHRHPTHLSLEMFEWLAFSDISQGLPCKYRALFVPGHVGGLHKTVQLSQLVTRPLTQFSKLLGKDRQLVGLCETRRAERHDSSLQFCKALSEIAAALECVSMWEDSGSASKAKSLQSAISESDFIAAVVSLSDLLITTLQLSRILQKKKKKTLDLKTAEEMLCHTIITLKAKRGNCEQGFLRLLGEARDIALELGTELKASKALSAANTGRGLRNGGRRSIEEDSSQKAVIEFLSECDRDAFPVISTLLRVLATLPVSEATAERTFSTLKRIKTWLTTTMSEDRLIGLALLATHRDISINPDQVTDRFAMSGNRRLKFV</sequence>
<reference evidence="2 3" key="1">
    <citation type="submission" date="2023-02" db="EMBL/GenBank/DDBJ databases">
        <title>LHISI_Scaffold_Assembly.</title>
        <authorList>
            <person name="Stuart O.P."/>
            <person name="Cleave R."/>
            <person name="Magrath M.J.L."/>
            <person name="Mikheyev A.S."/>
        </authorList>
    </citation>
    <scope>NUCLEOTIDE SEQUENCE [LARGE SCALE GENOMIC DNA]</scope>
    <source>
        <strain evidence="2">Daus_M_001</strain>
        <tissue evidence="2">Leg muscle</tissue>
    </source>
</reference>
<dbReference type="InterPro" id="IPR052958">
    <property type="entry name" value="IFN-induced_PKR_regulator"/>
</dbReference>
<evidence type="ECO:0000313" key="3">
    <source>
        <dbReference type="Proteomes" id="UP001159363"/>
    </source>
</evidence>
<protein>
    <recommendedName>
        <fullName evidence="1">HAT C-terminal dimerisation domain-containing protein</fullName>
    </recommendedName>
</protein>
<organism evidence="2 3">
    <name type="scientific">Dryococelus australis</name>
    <dbReference type="NCBI Taxonomy" id="614101"/>
    <lineage>
        <taxon>Eukaryota</taxon>
        <taxon>Metazoa</taxon>
        <taxon>Ecdysozoa</taxon>
        <taxon>Arthropoda</taxon>
        <taxon>Hexapoda</taxon>
        <taxon>Insecta</taxon>
        <taxon>Pterygota</taxon>
        <taxon>Neoptera</taxon>
        <taxon>Polyneoptera</taxon>
        <taxon>Phasmatodea</taxon>
        <taxon>Verophasmatodea</taxon>
        <taxon>Anareolatae</taxon>
        <taxon>Phasmatidae</taxon>
        <taxon>Eurycanthinae</taxon>
        <taxon>Dryococelus</taxon>
    </lineage>
</organism>
<proteinExistence type="predicted"/>
<evidence type="ECO:0000259" key="1">
    <source>
        <dbReference type="Pfam" id="PF05699"/>
    </source>
</evidence>
<dbReference type="PANTHER" id="PTHR46289:SF14">
    <property type="entry name" value="DUF4371 DOMAIN-CONTAINING PROTEIN"/>
    <property type="match status" value="1"/>
</dbReference>
<keyword evidence="3" id="KW-1185">Reference proteome</keyword>
<dbReference type="EMBL" id="JARBHB010000016">
    <property type="protein sequence ID" value="KAJ8866402.1"/>
    <property type="molecule type" value="Genomic_DNA"/>
</dbReference>
<feature type="domain" description="HAT C-terminal dimerisation" evidence="1">
    <location>
        <begin position="324"/>
        <end position="393"/>
    </location>
</feature>
<accession>A0ABQ9G2W0</accession>